<evidence type="ECO:0000313" key="2">
    <source>
        <dbReference type="Proteomes" id="UP000076502"/>
    </source>
</evidence>
<keyword evidence="2" id="KW-1185">Reference proteome</keyword>
<organism evidence="1 2">
    <name type="scientific">Dufourea novaeangliae</name>
    <name type="common">Sweat bee</name>
    <dbReference type="NCBI Taxonomy" id="178035"/>
    <lineage>
        <taxon>Eukaryota</taxon>
        <taxon>Metazoa</taxon>
        <taxon>Ecdysozoa</taxon>
        <taxon>Arthropoda</taxon>
        <taxon>Hexapoda</taxon>
        <taxon>Insecta</taxon>
        <taxon>Pterygota</taxon>
        <taxon>Neoptera</taxon>
        <taxon>Endopterygota</taxon>
        <taxon>Hymenoptera</taxon>
        <taxon>Apocrita</taxon>
        <taxon>Aculeata</taxon>
        <taxon>Apoidea</taxon>
        <taxon>Anthophila</taxon>
        <taxon>Halictidae</taxon>
        <taxon>Rophitinae</taxon>
        <taxon>Dufourea</taxon>
    </lineage>
</organism>
<dbReference type="EMBL" id="KQ434857">
    <property type="protein sequence ID" value="KZC08880.1"/>
    <property type="molecule type" value="Genomic_DNA"/>
</dbReference>
<sequence length="142" mass="16207">MLWDQFPSLDITLIYSTFPLQVVDERLSSILPYCMFVHYCVTLLNGTLIDLKVNEKKESTLARDVDIRSLLEHTVPAPIAEYFSLITTTMSLADPTDRFDSQSSMNMVPRYSNDKRSNKFDFHRSPIQTPLMITVLPIVSGS</sequence>
<dbReference type="AlphaFoldDB" id="A0A154PCF4"/>
<name>A0A154PCF4_DUFNO</name>
<proteinExistence type="predicted"/>
<protein>
    <submittedName>
        <fullName evidence="1">Uncharacterized protein</fullName>
    </submittedName>
</protein>
<reference evidence="1 2" key="1">
    <citation type="submission" date="2015-07" db="EMBL/GenBank/DDBJ databases">
        <title>The genome of Dufourea novaeangliae.</title>
        <authorList>
            <person name="Pan H."/>
            <person name="Kapheim K."/>
        </authorList>
    </citation>
    <scope>NUCLEOTIDE SEQUENCE [LARGE SCALE GENOMIC DNA]</scope>
    <source>
        <strain evidence="1">0120121106</strain>
        <tissue evidence="1">Whole body</tissue>
    </source>
</reference>
<evidence type="ECO:0000313" key="1">
    <source>
        <dbReference type="EMBL" id="KZC08880.1"/>
    </source>
</evidence>
<gene>
    <name evidence="1" type="ORF">WN55_11383</name>
</gene>
<dbReference type="Proteomes" id="UP000076502">
    <property type="component" value="Unassembled WGS sequence"/>
</dbReference>
<accession>A0A154PCF4</accession>